<accession>A0ACB0J495</accession>
<evidence type="ECO:0000313" key="1">
    <source>
        <dbReference type="EMBL" id="CAJ2638893.1"/>
    </source>
</evidence>
<sequence>MARMKFTDPTSRAQRAPYIMLKPLDISDTEAGDHSSTQESTNENTVDDKELQAAHAESSKAVVNGPVAPHAEASKAKSDAILAERERFKSRSANDTYSITECVTVLNEIEDVTDDIYMKALEKFMDPGWREAFLAMPNDRRKAWLVRL</sequence>
<proteinExistence type="predicted"/>
<organism evidence="1 2">
    <name type="scientific">Trifolium pratense</name>
    <name type="common">Red clover</name>
    <dbReference type="NCBI Taxonomy" id="57577"/>
    <lineage>
        <taxon>Eukaryota</taxon>
        <taxon>Viridiplantae</taxon>
        <taxon>Streptophyta</taxon>
        <taxon>Embryophyta</taxon>
        <taxon>Tracheophyta</taxon>
        <taxon>Spermatophyta</taxon>
        <taxon>Magnoliopsida</taxon>
        <taxon>eudicotyledons</taxon>
        <taxon>Gunneridae</taxon>
        <taxon>Pentapetalae</taxon>
        <taxon>rosids</taxon>
        <taxon>fabids</taxon>
        <taxon>Fabales</taxon>
        <taxon>Fabaceae</taxon>
        <taxon>Papilionoideae</taxon>
        <taxon>50 kb inversion clade</taxon>
        <taxon>NPAAA clade</taxon>
        <taxon>Hologalegina</taxon>
        <taxon>IRL clade</taxon>
        <taxon>Trifolieae</taxon>
        <taxon>Trifolium</taxon>
    </lineage>
</organism>
<keyword evidence="2" id="KW-1185">Reference proteome</keyword>
<comment type="caution">
    <text evidence="1">The sequence shown here is derived from an EMBL/GenBank/DDBJ whole genome shotgun (WGS) entry which is preliminary data.</text>
</comment>
<reference evidence="1" key="1">
    <citation type="submission" date="2023-10" db="EMBL/GenBank/DDBJ databases">
        <authorList>
            <person name="Rodriguez Cubillos JULIANA M."/>
            <person name="De Vega J."/>
        </authorList>
    </citation>
    <scope>NUCLEOTIDE SEQUENCE</scope>
</reference>
<evidence type="ECO:0000313" key="2">
    <source>
        <dbReference type="Proteomes" id="UP001177021"/>
    </source>
</evidence>
<protein>
    <submittedName>
        <fullName evidence="1">Uncharacterized protein</fullName>
    </submittedName>
</protein>
<name>A0ACB0J495_TRIPR</name>
<dbReference type="EMBL" id="CASHSV030000024">
    <property type="protein sequence ID" value="CAJ2638893.1"/>
    <property type="molecule type" value="Genomic_DNA"/>
</dbReference>
<dbReference type="Proteomes" id="UP001177021">
    <property type="component" value="Unassembled WGS sequence"/>
</dbReference>
<gene>
    <name evidence="1" type="ORF">MILVUS5_LOCUS9018</name>
</gene>